<protein>
    <submittedName>
        <fullName evidence="2">Uncharacterized protein</fullName>
    </submittedName>
</protein>
<sequence length="189" mass="20269">MPESLDRSLSSLSLSSVDSQPEDDWDRSLVDVAPSSPTHVEPEQQQPCHTPRNSIVFPAEDTPGRSTRYTSAHGKSGSVDGMGKGEGKRTLSELLRLHSEKGCGGKFSAEEASRIADVLGQWINASSSPYEGEDDFFTPGQSQDDISIASKRPIQIHITMAGRPRGRSESANSATNNSRPPSSVGFVPS</sequence>
<proteinExistence type="predicted"/>
<feature type="region of interest" description="Disordered" evidence="1">
    <location>
        <begin position="1"/>
        <end position="91"/>
    </location>
</feature>
<feature type="compositionally biased region" description="Low complexity" evidence="1">
    <location>
        <begin position="7"/>
        <end position="19"/>
    </location>
</feature>
<dbReference type="OrthoDB" id="3247268at2759"/>
<evidence type="ECO:0000313" key="2">
    <source>
        <dbReference type="EMBL" id="KDR68463.1"/>
    </source>
</evidence>
<name>A0A067SNZ7_GALM3</name>
<organism evidence="2 3">
    <name type="scientific">Galerina marginata (strain CBS 339.88)</name>
    <dbReference type="NCBI Taxonomy" id="685588"/>
    <lineage>
        <taxon>Eukaryota</taxon>
        <taxon>Fungi</taxon>
        <taxon>Dikarya</taxon>
        <taxon>Basidiomycota</taxon>
        <taxon>Agaricomycotina</taxon>
        <taxon>Agaricomycetes</taxon>
        <taxon>Agaricomycetidae</taxon>
        <taxon>Agaricales</taxon>
        <taxon>Agaricineae</taxon>
        <taxon>Strophariaceae</taxon>
        <taxon>Galerina</taxon>
    </lineage>
</organism>
<accession>A0A067SNZ7</accession>
<evidence type="ECO:0000256" key="1">
    <source>
        <dbReference type="SAM" id="MobiDB-lite"/>
    </source>
</evidence>
<feature type="compositionally biased region" description="Polar residues" evidence="1">
    <location>
        <begin position="35"/>
        <end position="53"/>
    </location>
</feature>
<feature type="region of interest" description="Disordered" evidence="1">
    <location>
        <begin position="159"/>
        <end position="189"/>
    </location>
</feature>
<keyword evidence="3" id="KW-1185">Reference proteome</keyword>
<dbReference type="Proteomes" id="UP000027222">
    <property type="component" value="Unassembled WGS sequence"/>
</dbReference>
<dbReference type="HOGENOM" id="CLU_116380_0_0_1"/>
<dbReference type="EMBL" id="KL142408">
    <property type="protein sequence ID" value="KDR68463.1"/>
    <property type="molecule type" value="Genomic_DNA"/>
</dbReference>
<feature type="region of interest" description="Disordered" evidence="1">
    <location>
        <begin position="126"/>
        <end position="147"/>
    </location>
</feature>
<reference evidence="3" key="1">
    <citation type="journal article" date="2014" name="Proc. Natl. Acad. Sci. U.S.A.">
        <title>Extensive sampling of basidiomycete genomes demonstrates inadequacy of the white-rot/brown-rot paradigm for wood decay fungi.</title>
        <authorList>
            <person name="Riley R."/>
            <person name="Salamov A.A."/>
            <person name="Brown D.W."/>
            <person name="Nagy L.G."/>
            <person name="Floudas D."/>
            <person name="Held B.W."/>
            <person name="Levasseur A."/>
            <person name="Lombard V."/>
            <person name="Morin E."/>
            <person name="Otillar R."/>
            <person name="Lindquist E.A."/>
            <person name="Sun H."/>
            <person name="LaButti K.M."/>
            <person name="Schmutz J."/>
            <person name="Jabbour D."/>
            <person name="Luo H."/>
            <person name="Baker S.E."/>
            <person name="Pisabarro A.G."/>
            <person name="Walton J.D."/>
            <person name="Blanchette R.A."/>
            <person name="Henrissat B."/>
            <person name="Martin F."/>
            <person name="Cullen D."/>
            <person name="Hibbett D.S."/>
            <person name="Grigoriev I.V."/>
        </authorList>
    </citation>
    <scope>NUCLEOTIDE SEQUENCE [LARGE SCALE GENOMIC DNA]</scope>
    <source>
        <strain evidence="3">CBS 339.88</strain>
    </source>
</reference>
<evidence type="ECO:0000313" key="3">
    <source>
        <dbReference type="Proteomes" id="UP000027222"/>
    </source>
</evidence>
<dbReference type="AlphaFoldDB" id="A0A067SNZ7"/>
<feature type="compositionally biased region" description="Polar residues" evidence="1">
    <location>
        <begin position="169"/>
        <end position="181"/>
    </location>
</feature>
<gene>
    <name evidence="2" type="ORF">GALMADRAFT_257197</name>
</gene>